<dbReference type="InterPro" id="IPR050797">
    <property type="entry name" value="Carb_Metab_Trans_Reg"/>
</dbReference>
<gene>
    <name evidence="4" type="ORF">SCUCBS95973_002841</name>
</gene>
<name>A0ABP0BAC6_9PEZI</name>
<keyword evidence="5" id="KW-1185">Reference proteome</keyword>
<dbReference type="PANTHER" id="PTHR31668">
    <property type="entry name" value="GLUCOSE TRANSPORT TRANSCRIPTION REGULATOR RGT1-RELATED-RELATED"/>
    <property type="match status" value="1"/>
</dbReference>
<dbReference type="PANTHER" id="PTHR31668:SF4">
    <property type="entry name" value="TRANSCRIPTIONAL ACTIVATOR PROTEIN DAL81"/>
    <property type="match status" value="1"/>
</dbReference>
<feature type="domain" description="Xylanolytic transcriptional activator regulatory" evidence="3">
    <location>
        <begin position="340"/>
        <end position="412"/>
    </location>
</feature>
<proteinExistence type="predicted"/>
<dbReference type="EMBL" id="CAWUHB010000012">
    <property type="protein sequence ID" value="CAK7216543.1"/>
    <property type="molecule type" value="Genomic_DNA"/>
</dbReference>
<comment type="caution">
    <text evidence="4">The sequence shown here is derived from an EMBL/GenBank/DDBJ whole genome shotgun (WGS) entry which is preliminary data.</text>
</comment>
<evidence type="ECO:0000313" key="5">
    <source>
        <dbReference type="Proteomes" id="UP001642405"/>
    </source>
</evidence>
<dbReference type="InterPro" id="IPR007219">
    <property type="entry name" value="XnlR_reg_dom"/>
</dbReference>
<feature type="region of interest" description="Disordered" evidence="2">
    <location>
        <begin position="502"/>
        <end position="530"/>
    </location>
</feature>
<dbReference type="SMART" id="SM00906">
    <property type="entry name" value="Fungal_trans"/>
    <property type="match status" value="1"/>
</dbReference>
<dbReference type="Proteomes" id="UP001642405">
    <property type="component" value="Unassembled WGS sequence"/>
</dbReference>
<evidence type="ECO:0000256" key="1">
    <source>
        <dbReference type="ARBA" id="ARBA00023242"/>
    </source>
</evidence>
<evidence type="ECO:0000259" key="3">
    <source>
        <dbReference type="SMART" id="SM00906"/>
    </source>
</evidence>
<organism evidence="4 5">
    <name type="scientific">Sporothrix curviconia</name>
    <dbReference type="NCBI Taxonomy" id="1260050"/>
    <lineage>
        <taxon>Eukaryota</taxon>
        <taxon>Fungi</taxon>
        <taxon>Dikarya</taxon>
        <taxon>Ascomycota</taxon>
        <taxon>Pezizomycotina</taxon>
        <taxon>Sordariomycetes</taxon>
        <taxon>Sordariomycetidae</taxon>
        <taxon>Ophiostomatales</taxon>
        <taxon>Ophiostomataceae</taxon>
        <taxon>Sporothrix</taxon>
    </lineage>
</organism>
<evidence type="ECO:0000256" key="2">
    <source>
        <dbReference type="SAM" id="MobiDB-lite"/>
    </source>
</evidence>
<dbReference type="Pfam" id="PF04082">
    <property type="entry name" value="Fungal_trans"/>
    <property type="match status" value="1"/>
</dbReference>
<dbReference type="CDD" id="cd12148">
    <property type="entry name" value="fungal_TF_MHR"/>
    <property type="match status" value="1"/>
</dbReference>
<feature type="region of interest" description="Disordered" evidence="2">
    <location>
        <begin position="558"/>
        <end position="582"/>
    </location>
</feature>
<protein>
    <recommendedName>
        <fullName evidence="3">Xylanolytic transcriptional activator regulatory domain-containing protein</fullName>
    </recommendedName>
</protein>
<evidence type="ECO:0000313" key="4">
    <source>
        <dbReference type="EMBL" id="CAK7216543.1"/>
    </source>
</evidence>
<keyword evidence="1" id="KW-0539">Nucleus</keyword>
<sequence>MPASTSRARPGPAMPAAAARSCATCPLAPCQRCSTKTLACTFTQAPDKKKRPVNHVSPPQASPPPEYLGFLDDGGLFPVHNGRTPDMIFTNSGEAVPSWHNIAATASVISPGGDLIAGALQFDLSWESYSIPQPPLAFVEAETPTPGAGRLSFSPNMYTLPTSTHRGHHESVGMGGGGGDAGPVLFGMTDNTVLDKAEPKPDTNASAEDAWAALWQIVDALQPRAAVRAARFVDPCFPMVAPHQLPRDAKDLRPMSMPMSLALLAAMCAAALPFVVHDRALYPLLVRPPSGDALYRLSWRSVLHELHAPRLSTLQACLLLQQRLPPANPTSMYLHDTAFSWSLVAMAVSVAQTLGLHRDPSGWTAVPAWKRRLRRRLWWVLWTTETWIALARGMPRHLGRAPAGDDDDGDNDNGGGVDENTDPYYLLHLVRLSTILDDIQRAYYTLRATRRTAQHLARAMAVGRPLHARLQAWSTALPDSLHFRSHSRSSRFTINSILAAEHQDGDSSSSATAAERDPPPPPPPQSLDGNASLHLSYIVTHMMLFRALLRSLDGDGIREEARPSPCPSPGPSPASTGNGTDTANEDALYRAVTRGALLCVREFVEFVEALTPTHWNAFWHGWSRASSSMAGSFIVYLLHVVTVCRPAVPRTAAKGVHARPGFADECRELLAWIRRWRWASRVSVHGAAGAKGLTNLMLLRVETFLGDLGELGEPEDQ</sequence>
<accession>A0ABP0BAC6</accession>
<reference evidence="4 5" key="1">
    <citation type="submission" date="2024-01" db="EMBL/GenBank/DDBJ databases">
        <authorList>
            <person name="Allen C."/>
            <person name="Tagirdzhanova G."/>
        </authorList>
    </citation>
    <scope>NUCLEOTIDE SEQUENCE [LARGE SCALE GENOMIC DNA]</scope>
</reference>